<proteinExistence type="predicted"/>
<gene>
    <name evidence="1" type="ORF">H3309_05420</name>
</gene>
<protein>
    <submittedName>
        <fullName evidence="1">Uncharacterized protein</fullName>
    </submittedName>
</protein>
<dbReference type="EMBL" id="CP059851">
    <property type="protein sequence ID" value="QMW23912.1"/>
    <property type="molecule type" value="Genomic_DNA"/>
</dbReference>
<dbReference type="KEGG" id="sand:H3309_05420"/>
<accession>A0A7G5IKM0</accession>
<sequence length="310" mass="34079">MTTQDPLLVRAKRRVGPILNTRAAMLARGIPLPHTMGEATQIDIARRLVEGNNLIARVGETEGRAAAFYLRHRVAADSGSAPPYEPLNRERLKLLAGYFPTTDPGIDRLAALYLQSIAAIDLYAAWTPHDALLCPPTARRCRIIDLDPFFGTRRWPLAWEGRRVTIVSPFKTTIMAQWEKRAHLFAQPTLGEADLKVVQAPQTQCETDTEGQSWFDNLDRLDSMVAATDPQIVIIGAGAYGLPVGARAKARGASVIVLGGSTQLLFGIMGNRWAINPAYAALQNSHWTRPGLEERPPGFQNFETAGGAYW</sequence>
<dbReference type="SUPFAM" id="SSF51905">
    <property type="entry name" value="FAD/NAD(P)-binding domain"/>
    <property type="match status" value="1"/>
</dbReference>
<dbReference type="InterPro" id="IPR036188">
    <property type="entry name" value="FAD/NAD-bd_sf"/>
</dbReference>
<dbReference type="AlphaFoldDB" id="A0A7G5IKM0"/>
<name>A0A7G5IKM0_9SPHN</name>
<evidence type="ECO:0000313" key="1">
    <source>
        <dbReference type="EMBL" id="QMW23912.1"/>
    </source>
</evidence>
<evidence type="ECO:0000313" key="2">
    <source>
        <dbReference type="Proteomes" id="UP000515292"/>
    </source>
</evidence>
<reference evidence="1 2" key="1">
    <citation type="submission" date="2020-07" db="EMBL/GenBank/DDBJ databases">
        <title>Complete genome sequence for Sandaracinobacter sp. M6.</title>
        <authorList>
            <person name="Tang Y."/>
            <person name="Liu Q."/>
            <person name="Guo Z."/>
            <person name="Lei P."/>
            <person name="Huang B."/>
        </authorList>
    </citation>
    <scope>NUCLEOTIDE SEQUENCE [LARGE SCALE GENOMIC DNA]</scope>
    <source>
        <strain evidence="1 2">M6</strain>
    </source>
</reference>
<keyword evidence="2" id="KW-1185">Reference proteome</keyword>
<dbReference type="RefSeq" id="WP_182297735.1">
    <property type="nucleotide sequence ID" value="NZ_CP059851.1"/>
</dbReference>
<organism evidence="1 2">
    <name type="scientific">Sandaracinobacteroides saxicola</name>
    <dbReference type="NCBI Taxonomy" id="2759707"/>
    <lineage>
        <taxon>Bacteria</taxon>
        <taxon>Pseudomonadati</taxon>
        <taxon>Pseudomonadota</taxon>
        <taxon>Alphaproteobacteria</taxon>
        <taxon>Sphingomonadales</taxon>
        <taxon>Sphingosinicellaceae</taxon>
        <taxon>Sandaracinobacteroides</taxon>
    </lineage>
</organism>
<dbReference type="Proteomes" id="UP000515292">
    <property type="component" value="Chromosome"/>
</dbReference>